<dbReference type="EMBL" id="SPHZ02000012">
    <property type="protein sequence ID" value="KAF0888117.1"/>
    <property type="molecule type" value="Genomic_DNA"/>
</dbReference>
<sequence>MLANALVSCCSIRWGDIRVEVTMPSDFLLTFANTDDCTWVLFIDNFSCRGARLSFRHWNRLVHAGSDKLRYLTKATNPSMLPKELQIEVSERDVLPQPAPLEDDVDPKVLEDMVDVEGVFGH</sequence>
<dbReference type="PANTHER" id="PTHR33087">
    <property type="entry name" value="OS07G0539200 PROTEIN"/>
    <property type="match status" value="1"/>
</dbReference>
<dbReference type="AlphaFoldDB" id="A0A6G1BK73"/>
<evidence type="ECO:0000313" key="2">
    <source>
        <dbReference type="Proteomes" id="UP000479710"/>
    </source>
</evidence>
<evidence type="ECO:0008006" key="3">
    <source>
        <dbReference type="Google" id="ProtNLM"/>
    </source>
</evidence>
<keyword evidence="2" id="KW-1185">Reference proteome</keyword>
<comment type="caution">
    <text evidence="1">The sequence shown here is derived from an EMBL/GenBank/DDBJ whole genome shotgun (WGS) entry which is preliminary data.</text>
</comment>
<dbReference type="InterPro" id="IPR053253">
    <property type="entry name" value="Sex_diff_modulator"/>
</dbReference>
<protein>
    <recommendedName>
        <fullName evidence="3">DUF4283 domain-containing protein</fullName>
    </recommendedName>
</protein>
<dbReference type="OrthoDB" id="694475at2759"/>
<organism evidence="1 2">
    <name type="scientific">Oryza meyeriana var. granulata</name>
    <dbReference type="NCBI Taxonomy" id="110450"/>
    <lineage>
        <taxon>Eukaryota</taxon>
        <taxon>Viridiplantae</taxon>
        <taxon>Streptophyta</taxon>
        <taxon>Embryophyta</taxon>
        <taxon>Tracheophyta</taxon>
        <taxon>Spermatophyta</taxon>
        <taxon>Magnoliopsida</taxon>
        <taxon>Liliopsida</taxon>
        <taxon>Poales</taxon>
        <taxon>Poaceae</taxon>
        <taxon>BOP clade</taxon>
        <taxon>Oryzoideae</taxon>
        <taxon>Oryzeae</taxon>
        <taxon>Oryzinae</taxon>
        <taxon>Oryza</taxon>
        <taxon>Oryza meyeriana</taxon>
    </lineage>
</organism>
<evidence type="ECO:0000313" key="1">
    <source>
        <dbReference type="EMBL" id="KAF0888117.1"/>
    </source>
</evidence>
<proteinExistence type="predicted"/>
<dbReference type="PANTHER" id="PTHR33087:SF46">
    <property type="entry name" value="OS07G0539200 PROTEIN"/>
    <property type="match status" value="1"/>
</dbReference>
<accession>A0A6G1BK73</accession>
<gene>
    <name evidence="1" type="ORF">E2562_010820</name>
</gene>
<reference evidence="1 2" key="1">
    <citation type="submission" date="2019-11" db="EMBL/GenBank/DDBJ databases">
        <title>Whole genome sequence of Oryza granulata.</title>
        <authorList>
            <person name="Li W."/>
        </authorList>
    </citation>
    <scope>NUCLEOTIDE SEQUENCE [LARGE SCALE GENOMIC DNA]</scope>
    <source>
        <strain evidence="2">cv. Menghai</strain>
        <tissue evidence="1">Leaf</tissue>
    </source>
</reference>
<name>A0A6G1BK73_9ORYZ</name>
<dbReference type="Proteomes" id="UP000479710">
    <property type="component" value="Unassembled WGS sequence"/>
</dbReference>